<evidence type="ECO:0000313" key="2">
    <source>
        <dbReference type="EMBL" id="TCV11584.1"/>
    </source>
</evidence>
<sequence length="275" mass="31182">MTTSNGHFINHLLKRKKGSLKVRFLGTGTSQGVPVIACECAVCTSSDVHDNRLRSSILIELDIGKNIVIDTGPDFRYQMLREKVRHLDAILMTHAHKDHIAGLDDVRAFNYQQQSSISIYANNFTLEALQREFYYAFSAVKYPGVPQLELVEITASDDFQLYDHTIEPLEVMHYKMPVLGFRIGKFAYITDAKTVSEQSRDILNGVEVLVVNALQEEPHISHFTLEEALAFIADINPQSAYLTHISHRFGTHEYIQSKLPPHVYAAYDTLCIEIK</sequence>
<accession>A0A4R3VXK5</accession>
<dbReference type="SMART" id="SM00849">
    <property type="entry name" value="Lactamase_B"/>
    <property type="match status" value="1"/>
</dbReference>
<evidence type="ECO:0000313" key="3">
    <source>
        <dbReference type="Proteomes" id="UP000295197"/>
    </source>
</evidence>
<protein>
    <submittedName>
        <fullName evidence="2">Phosphoribosyl 1,2-cyclic phosphate phosphodiesterase</fullName>
    </submittedName>
</protein>
<dbReference type="Pfam" id="PF12706">
    <property type="entry name" value="Lactamase_B_2"/>
    <property type="match status" value="1"/>
</dbReference>
<evidence type="ECO:0000259" key="1">
    <source>
        <dbReference type="SMART" id="SM00849"/>
    </source>
</evidence>
<gene>
    <name evidence="2" type="ORF">EDC17_102741</name>
</gene>
<dbReference type="InterPro" id="IPR001279">
    <property type="entry name" value="Metallo-B-lactamas"/>
</dbReference>
<feature type="domain" description="Metallo-beta-lactamase" evidence="1">
    <location>
        <begin position="53"/>
        <end position="244"/>
    </location>
</feature>
<keyword evidence="3" id="KW-1185">Reference proteome</keyword>
<reference evidence="2 3" key="1">
    <citation type="submission" date="2019-03" db="EMBL/GenBank/DDBJ databases">
        <title>Genomic Encyclopedia of Type Strains, Phase IV (KMG-IV): sequencing the most valuable type-strain genomes for metagenomic binning, comparative biology and taxonomic classification.</title>
        <authorList>
            <person name="Goeker M."/>
        </authorList>
    </citation>
    <scope>NUCLEOTIDE SEQUENCE [LARGE SCALE GENOMIC DNA]</scope>
    <source>
        <strain evidence="2 3">DSM 22362</strain>
    </source>
</reference>
<dbReference type="CDD" id="cd16279">
    <property type="entry name" value="metallo-hydrolase-like_MBL-fold"/>
    <property type="match status" value="1"/>
</dbReference>
<organism evidence="2 3">
    <name type="scientific">Sphingobacterium alimentarium</name>
    <dbReference type="NCBI Taxonomy" id="797292"/>
    <lineage>
        <taxon>Bacteria</taxon>
        <taxon>Pseudomonadati</taxon>
        <taxon>Bacteroidota</taxon>
        <taxon>Sphingobacteriia</taxon>
        <taxon>Sphingobacteriales</taxon>
        <taxon>Sphingobacteriaceae</taxon>
        <taxon>Sphingobacterium</taxon>
    </lineage>
</organism>
<dbReference type="EMBL" id="SMBZ01000027">
    <property type="protein sequence ID" value="TCV11584.1"/>
    <property type="molecule type" value="Genomic_DNA"/>
</dbReference>
<dbReference type="SUPFAM" id="SSF56281">
    <property type="entry name" value="Metallo-hydrolase/oxidoreductase"/>
    <property type="match status" value="1"/>
</dbReference>
<dbReference type="AlphaFoldDB" id="A0A4R3VXK5"/>
<dbReference type="Proteomes" id="UP000295197">
    <property type="component" value="Unassembled WGS sequence"/>
</dbReference>
<proteinExistence type="predicted"/>
<dbReference type="PANTHER" id="PTHR42663">
    <property type="entry name" value="HYDROLASE C777.06C-RELATED-RELATED"/>
    <property type="match status" value="1"/>
</dbReference>
<dbReference type="PANTHER" id="PTHR42663:SF6">
    <property type="entry name" value="HYDROLASE C777.06C-RELATED"/>
    <property type="match status" value="1"/>
</dbReference>
<comment type="caution">
    <text evidence="2">The sequence shown here is derived from an EMBL/GenBank/DDBJ whole genome shotgun (WGS) entry which is preliminary data.</text>
</comment>
<dbReference type="Gene3D" id="3.60.15.10">
    <property type="entry name" value="Ribonuclease Z/Hydroxyacylglutathione hydrolase-like"/>
    <property type="match status" value="1"/>
</dbReference>
<dbReference type="InterPro" id="IPR036866">
    <property type="entry name" value="RibonucZ/Hydroxyglut_hydro"/>
</dbReference>
<name>A0A4R3VXK5_9SPHI</name>